<organism evidence="1">
    <name type="scientific">Paenibacillus sp. BIHB 4019</name>
    <dbReference type="NCBI Taxonomy" id="1870819"/>
    <lineage>
        <taxon>Bacteria</taxon>
        <taxon>Bacillati</taxon>
        <taxon>Bacillota</taxon>
        <taxon>Bacilli</taxon>
        <taxon>Bacillales</taxon>
        <taxon>Paenibacillaceae</taxon>
        <taxon>Paenibacillus</taxon>
    </lineage>
</organism>
<evidence type="ECO:0000313" key="1">
    <source>
        <dbReference type="EMBL" id="ANY65215.1"/>
    </source>
</evidence>
<dbReference type="InterPro" id="IPR025850">
    <property type="entry name" value="SUKH-3"/>
</dbReference>
<dbReference type="AlphaFoldDB" id="A0A1B2DBZ0"/>
<gene>
    <name evidence="1" type="ORF">BBD42_01015</name>
</gene>
<dbReference type="EMBL" id="CP016808">
    <property type="protein sequence ID" value="ANY65215.1"/>
    <property type="molecule type" value="Genomic_DNA"/>
</dbReference>
<reference evidence="1" key="1">
    <citation type="submission" date="2016-08" db="EMBL/GenBank/DDBJ databases">
        <title>Complete Genome Seqeunce of Paenibacillus sp. BIHB 4019 from tea rhizoplane.</title>
        <authorList>
            <person name="Thakur R."/>
            <person name="Swarnkar M.K."/>
            <person name="Gulati A."/>
        </authorList>
    </citation>
    <scope>NUCLEOTIDE SEQUENCE [LARGE SCALE GENOMIC DNA]</scope>
    <source>
        <strain evidence="1">BIHB4019</strain>
    </source>
</reference>
<dbReference type="Pfam" id="PF14433">
    <property type="entry name" value="SUKH-3"/>
    <property type="match status" value="1"/>
</dbReference>
<dbReference type="RefSeq" id="WP_099516626.1">
    <property type="nucleotide sequence ID" value="NZ_CP016808.1"/>
</dbReference>
<name>A0A1B2DBZ0_9BACL</name>
<sequence length="148" mass="16734">MSILALETMSILRASGWFPERKTDITSMVDFLKSKGYEIDQSLIDVLSEFGGLKCKFKRPNGNKDSFYINPEEAFGDYYDKEDFDEIEKRVGEGITAIGQARNENTMMFISTSGKIYGETGYCLVKFGEDIYNAMNTLCLVLPGEQLE</sequence>
<accession>A0A1B2DBZ0</accession>
<evidence type="ECO:0008006" key="2">
    <source>
        <dbReference type="Google" id="ProtNLM"/>
    </source>
</evidence>
<proteinExistence type="predicted"/>
<protein>
    <recommendedName>
        <fullName evidence="2">SUKH-3 domain containing protein</fullName>
    </recommendedName>
</protein>